<evidence type="ECO:0000313" key="8">
    <source>
        <dbReference type="EMBL" id="MUI36953.1"/>
    </source>
</evidence>
<accession>A0A071KX07</accession>
<dbReference type="eggNOG" id="COG3895">
    <property type="taxonomic scope" value="Bacteria"/>
</dbReference>
<evidence type="ECO:0000256" key="3">
    <source>
        <dbReference type="ARBA" id="ARBA00023139"/>
    </source>
</evidence>
<evidence type="ECO:0000313" key="18">
    <source>
        <dbReference type="Proteomes" id="UP000276985"/>
    </source>
</evidence>
<evidence type="ECO:0000256" key="4">
    <source>
        <dbReference type="ARBA" id="ARBA00023288"/>
    </source>
</evidence>
<dbReference type="Proteomes" id="UP000644192">
    <property type="component" value="Unassembled WGS sequence"/>
</dbReference>
<keyword evidence="3" id="KW-0564">Palmitate</keyword>
<reference evidence="14" key="11">
    <citation type="submission" date="2023-10" db="EMBL/GenBank/DDBJ databases">
        <title>Pathogen: clinical or host-associated sample.</title>
        <authorList>
            <person name="Hergert J."/>
            <person name="Casey R."/>
            <person name="Wagner J."/>
            <person name="Young E.L."/>
            <person name="Oakeson K.F."/>
        </authorList>
    </citation>
    <scope>NUCLEOTIDE SEQUENCE</scope>
    <source>
        <strain evidence="14">2021CK-01020</strain>
    </source>
</reference>
<dbReference type="InterPro" id="IPR036328">
    <property type="entry name" value="MliC_sf"/>
</dbReference>
<dbReference type="KEGG" id="paeb:NCGM1900_1857"/>
<evidence type="ECO:0000256" key="5">
    <source>
        <dbReference type="SAM" id="SignalP"/>
    </source>
</evidence>
<sequence>MKKALWLLLAAVPVVLVACGGSDDDKQTAQVDYLALPGDAKLDTRSVDYKCENGRKFTVQYLNKGDNSLAVVPVSDNSTLVFSNVISASGAKYAAGQYIWWTKGEEATLYGDWKGGEPTDGVACKER</sequence>
<evidence type="ECO:0000313" key="15">
    <source>
        <dbReference type="Proteomes" id="UP000045039"/>
    </source>
</evidence>
<keyword evidence="1 5" id="KW-0732">Signal</keyword>
<dbReference type="Pfam" id="PF09864">
    <property type="entry name" value="MliC"/>
    <property type="match status" value="1"/>
</dbReference>
<dbReference type="EMBL" id="WXZT01000026">
    <property type="protein sequence ID" value="MZZ16308.1"/>
    <property type="molecule type" value="Genomic_DNA"/>
</dbReference>
<dbReference type="Proteomes" id="UP000284767">
    <property type="component" value="Unassembled WGS sequence"/>
</dbReference>
<dbReference type="Proteomes" id="UP000433532">
    <property type="component" value="Unassembled WGS sequence"/>
</dbReference>
<dbReference type="Proteomes" id="UP001297540">
    <property type="component" value="Chromosome"/>
</dbReference>
<reference evidence="15" key="1">
    <citation type="submission" date="2015-06" db="EMBL/GenBank/DDBJ databases">
        <authorList>
            <person name="Radhakrishnan Rajesh"/>
            <person name="Underwood Anthony"/>
            <person name="Al-Shahib Ali"/>
        </authorList>
    </citation>
    <scope>NUCLEOTIDE SEQUENCE [LARGE SCALE GENOMIC DNA]</scope>
    <source>
        <strain evidence="15">P19_London_7_VIM_2_05_10</strain>
    </source>
</reference>
<dbReference type="GeneID" id="77222568"/>
<feature type="chain" id="PRO_5015027756" evidence="5">
    <location>
        <begin position="19"/>
        <end position="127"/>
    </location>
</feature>
<evidence type="ECO:0000313" key="13">
    <source>
        <dbReference type="EMBL" id="RTS44283.1"/>
    </source>
</evidence>
<dbReference type="EMBL" id="NFFZ01000005">
    <property type="protein sequence ID" value="OTI62281.1"/>
    <property type="molecule type" value="Genomic_DNA"/>
</dbReference>
<evidence type="ECO:0000313" key="17">
    <source>
        <dbReference type="Proteomes" id="UP000253594"/>
    </source>
</evidence>
<keyword evidence="4" id="KW-0449">Lipoprotein</keyword>
<reference evidence="10 16" key="3">
    <citation type="submission" date="2017-05" db="EMBL/GenBank/DDBJ databases">
        <authorList>
            <person name="Song R."/>
            <person name="Chenine A.L."/>
            <person name="Ruprecht R.M."/>
        </authorList>
    </citation>
    <scope>NUCLEOTIDE SEQUENCE [LARGE SCALE GENOMIC DNA]</scope>
    <source>
        <strain evidence="10 16">S567_C10_BS</strain>
    </source>
</reference>
<dbReference type="EMBL" id="CVVU01000044">
    <property type="protein sequence ID" value="CRO18956.1"/>
    <property type="molecule type" value="Genomic_DNA"/>
</dbReference>
<dbReference type="EMBL" id="QORE01000634">
    <property type="protein sequence ID" value="RCI73379.1"/>
    <property type="molecule type" value="Genomic_DNA"/>
</dbReference>
<evidence type="ECO:0000313" key="21">
    <source>
        <dbReference type="Proteomes" id="UP000644192"/>
    </source>
</evidence>
<protein>
    <submittedName>
        <fullName evidence="7 9">Lysozyme inhibitor</fullName>
    </submittedName>
</protein>
<dbReference type="EMBL" id="RXTL01000023">
    <property type="protein sequence ID" value="RTS44283.1"/>
    <property type="molecule type" value="Genomic_DNA"/>
</dbReference>
<reference evidence="12 19" key="4">
    <citation type="submission" date="2017-08" db="EMBL/GenBank/DDBJ databases">
        <authorList>
            <person name="Feschi L."/>
            <person name="Jeukens J."/>
            <person name="Emond-Rheault J.-G."/>
            <person name="Kukavica-Ibrulj I."/>
            <person name="Boyle B."/>
            <person name="Levesque R.C."/>
        </authorList>
    </citation>
    <scope>NUCLEOTIDE SEQUENCE [LARGE SCALE GENOMIC DNA]</scope>
    <source>
        <strain evidence="12 19">PA-W36</strain>
    </source>
</reference>
<reference evidence="8 20" key="8">
    <citation type="submission" date="2019-11" db="EMBL/GenBank/DDBJ databases">
        <title>Genomes of ocular Pseudomonas aeruginosa isolates.</title>
        <authorList>
            <person name="Khan M."/>
            <person name="Rice S.A."/>
            <person name="Willcox M.D.P."/>
            <person name="Stapleton F."/>
        </authorList>
    </citation>
    <scope>NUCLEOTIDE SEQUENCE [LARGE SCALE GENOMIC DNA]</scope>
    <source>
        <strain evidence="8 20">PA221</strain>
    </source>
</reference>
<dbReference type="AlphaFoldDB" id="A0A071KX07"/>
<dbReference type="Proteomes" id="UP000045039">
    <property type="component" value="Unassembled WGS sequence"/>
</dbReference>
<dbReference type="OMA" id="WWKKNNE"/>
<reference evidence="14" key="10">
    <citation type="submission" date="2023-06" db="EMBL/GenBank/DDBJ databases">
        <authorList>
            <consortium name="Clinical and Environmental Microbiology Branch: Whole genome sequencing antimicrobial resistance pathogens in the healthcare setting"/>
        </authorList>
    </citation>
    <scope>NUCLEOTIDE SEQUENCE</scope>
    <source>
        <strain evidence="14">2021CK-01020</strain>
    </source>
</reference>
<gene>
    <name evidence="7" type="primary">mliC</name>
    <name evidence="10" type="ORF">CAZ10_11970</name>
    <name evidence="11" type="ORF">DT376_18680</name>
    <name evidence="13" type="ORF">DY940_19175</name>
    <name evidence="8" type="ORF">GNQ48_18265</name>
    <name evidence="9" type="ORF">GUL26_28985</name>
    <name evidence="12" type="ORF">IPC1295_13225</name>
    <name evidence="14" type="ORF">L4V69_26930</name>
    <name evidence="7" type="ORF">PAERUG_P19_London_7_VIM_2_05_10_01009</name>
</gene>
<evidence type="ECO:0000256" key="1">
    <source>
        <dbReference type="ARBA" id="ARBA00022729"/>
    </source>
</evidence>
<dbReference type="InterPro" id="IPR018660">
    <property type="entry name" value="MliC"/>
</dbReference>
<evidence type="ECO:0000313" key="10">
    <source>
        <dbReference type="EMBL" id="OTI62281.1"/>
    </source>
</evidence>
<reference evidence="9" key="9">
    <citation type="submission" date="2020-01" db="EMBL/GenBank/DDBJ databases">
        <title>Bacteria Cultured from War Wounds Associated with the Conflict in Eastern Ukraine.</title>
        <authorList>
            <person name="Snesrud E."/>
            <person name="Galac M.R."/>
            <person name="Mc Gann P."/>
            <person name="Valentine K."/>
            <person name="Viacheslav K."/>
        </authorList>
    </citation>
    <scope>NUCLEOTIDE SEQUENCE</scope>
    <source>
        <strain evidence="9">VNMU148</strain>
    </source>
</reference>
<feature type="signal peptide" evidence="5">
    <location>
        <begin position="1"/>
        <end position="18"/>
    </location>
</feature>
<evidence type="ECO:0000313" key="16">
    <source>
        <dbReference type="Proteomes" id="UP000194857"/>
    </source>
</evidence>
<dbReference type="Proteomes" id="UP000194857">
    <property type="component" value="Unassembled WGS sequence"/>
</dbReference>
<dbReference type="EMBL" id="WOAD01000015">
    <property type="protein sequence ID" value="MUI36953.1"/>
    <property type="molecule type" value="Genomic_DNA"/>
</dbReference>
<dbReference type="PROSITE" id="PS51257">
    <property type="entry name" value="PROKAR_LIPOPROTEIN"/>
    <property type="match status" value="1"/>
</dbReference>
<proteinExistence type="predicted"/>
<dbReference type="Proteomes" id="UP000253594">
    <property type="component" value="Unassembled WGS sequence"/>
</dbReference>
<evidence type="ECO:0000313" key="14">
    <source>
        <dbReference type="EMBL" id="WOS76114.1"/>
    </source>
</evidence>
<dbReference type="Gene3D" id="2.40.128.200">
    <property type="match status" value="1"/>
</dbReference>
<feature type="domain" description="C-type lysozyme inhibitor" evidence="6">
    <location>
        <begin position="49"/>
        <end position="115"/>
    </location>
</feature>
<dbReference type="Proteomes" id="UP000276985">
    <property type="component" value="Unassembled WGS sequence"/>
</dbReference>
<evidence type="ECO:0000313" key="19">
    <source>
        <dbReference type="Proteomes" id="UP000284767"/>
    </source>
</evidence>
<reference evidence="12 19" key="7">
    <citation type="submission" date="2019-01" db="EMBL/GenBank/DDBJ databases">
        <title>The Pseudomonas aeruginosa pan-genome provides new insights on its population structure, horizontal gene transfer and pathogenicity.</title>
        <authorList>
            <person name="Freschi L."/>
            <person name="Vincent A.T."/>
            <person name="Jeukens J."/>
            <person name="Emond-Rheault J.-G."/>
            <person name="Kukavica-Ibrulj I."/>
            <person name="Dupont M.-J."/>
            <person name="Charette S.J."/>
            <person name="Boyle B."/>
            <person name="Levesque R.C."/>
        </authorList>
    </citation>
    <scope>NUCLEOTIDE SEQUENCE [LARGE SCALE GENOMIC DNA]</scope>
    <source>
        <strain evidence="12 19">PA-W36</strain>
    </source>
</reference>
<evidence type="ECO:0000313" key="20">
    <source>
        <dbReference type="Proteomes" id="UP000433532"/>
    </source>
</evidence>
<dbReference type="NCBIfam" id="NF010364">
    <property type="entry name" value="PRK13792.1"/>
    <property type="match status" value="1"/>
</dbReference>
<dbReference type="SMR" id="A0A071KX07"/>
<evidence type="ECO:0000259" key="6">
    <source>
        <dbReference type="Pfam" id="PF09864"/>
    </source>
</evidence>
<reference evidence="11 17" key="5">
    <citation type="submission" date="2018-07" db="EMBL/GenBank/DDBJ databases">
        <title>Mechanisms of high-level aminoglycoside resistance among Gram-negative pathogens in Brazil.</title>
        <authorList>
            <person name="Ballaben A.S."/>
            <person name="Darini A.L.C."/>
            <person name="Doi Y."/>
        </authorList>
    </citation>
    <scope>NUCLEOTIDE SEQUENCE [LARGE SCALE GENOMIC DNA]</scope>
    <source>
        <strain evidence="11 17">B2-305</strain>
    </source>
</reference>
<dbReference type="EMBL" id="CP136986">
    <property type="protein sequence ID" value="WOS76114.1"/>
    <property type="molecule type" value="Genomic_DNA"/>
</dbReference>
<evidence type="ECO:0000256" key="2">
    <source>
        <dbReference type="ARBA" id="ARBA00023136"/>
    </source>
</evidence>
<dbReference type="RefSeq" id="WP_003085889.1">
    <property type="nucleotide sequence ID" value="NZ_AP014622.1"/>
</dbReference>
<evidence type="ECO:0000313" key="11">
    <source>
        <dbReference type="EMBL" id="RCI73379.1"/>
    </source>
</evidence>
<evidence type="ECO:0000313" key="9">
    <source>
        <dbReference type="EMBL" id="MZZ16308.1"/>
    </source>
</evidence>
<evidence type="ECO:0000313" key="12">
    <source>
        <dbReference type="EMBL" id="RPM17120.1"/>
    </source>
</evidence>
<organism evidence="9 21">
    <name type="scientific">Pseudomonas aeruginosa</name>
    <dbReference type="NCBI Taxonomy" id="287"/>
    <lineage>
        <taxon>Bacteria</taxon>
        <taxon>Pseudomonadati</taxon>
        <taxon>Pseudomonadota</taxon>
        <taxon>Gammaproteobacteria</taxon>
        <taxon>Pseudomonadales</taxon>
        <taxon>Pseudomonadaceae</taxon>
        <taxon>Pseudomonas</taxon>
    </lineage>
</organism>
<accession>A0A1S1C4F1</accession>
<reference evidence="7" key="2">
    <citation type="submission" date="2015-06" db="EMBL/GenBank/DDBJ databases">
        <authorList>
            <person name="Radhakrishnan R."/>
            <person name="Underwood A."/>
            <person name="Al-Shahib A."/>
        </authorList>
    </citation>
    <scope>NUCLEOTIDE SEQUENCE</scope>
    <source>
        <strain evidence="7">P19_London_7_VIM_2_05_10</strain>
    </source>
</reference>
<dbReference type="SUPFAM" id="SSF141488">
    <property type="entry name" value="YdhA-like"/>
    <property type="match status" value="1"/>
</dbReference>
<dbReference type="EMBL" id="NSNE01000006">
    <property type="protein sequence ID" value="RPM17120.1"/>
    <property type="molecule type" value="Genomic_DNA"/>
</dbReference>
<name>A0A071KX07_PSEAI</name>
<reference evidence="13 18" key="6">
    <citation type="submission" date="2018-12" db="EMBL/GenBank/DDBJ databases">
        <title>Pseudomonas aeruginosa Diversity Panel.</title>
        <authorList>
            <person name="Snesrud E."/>
            <person name="Mcgann P."/>
        </authorList>
    </citation>
    <scope>NUCLEOTIDE SEQUENCE [LARGE SCALE GENOMIC DNA]</scope>
    <source>
        <strain evidence="13 18">MRSN6241</strain>
    </source>
</reference>
<evidence type="ECO:0000313" key="7">
    <source>
        <dbReference type="EMBL" id="CRO18956.1"/>
    </source>
</evidence>
<keyword evidence="2" id="KW-0472">Membrane</keyword>